<feature type="transmembrane region" description="Helical" evidence="2">
    <location>
        <begin position="399"/>
        <end position="426"/>
    </location>
</feature>
<sequence>MLFWRTITQIFFREIRPRGAFNIPRDGPVIFVGAPHNNQFLDPLLLSLEVYRETHRQVQFLTAAKSMDRKWIGFFARLMDSIPVARAADSAKPAVGRMWLSPDDPCLVLGEGTQFMEEFAPKMQIMLPKSVNSAVAEVSEVLSDTELRIKREFGGESGKGTARIREKVAELRQEGISGLEFKKMPYVDQQDMYRHVYQCLQAGGGIGIFPEGGSHDRTDLLPLKAGVSVMALGAMANDPNTKVKIVPVGLSYFHAHRFRSRAVVEFGSALDVPPEYVEMFKQGGTQKREAVSKFLNLVYDGLKTVTIRAPDYDTLMLIQAVRRLYKTPSQHLTLGQVVELNRRLLEGYIHFKDEARVQKLRTDVLKYNRLLRDLGLRDHQVPRATKASWKTLSLLTYRIILLAVWTLLALPGTILNAPMFIIASVLSRQKAKEALAASVVKIAGRDVLATWKVLIALGVTPVLYTVYAIIATLIAIRAKVPLQWRIATPFLVITALPFMNYAALKFGEAGVDVLKSLPPLIIALIPGQQRSLNRAKQNRVQLTNEVAAVINEFGPKLYEDFNQSRILVPSASVPPSTGTPGLWRRKSGTGAVDAPGLGLTHPMTWIDERLFGWSRSAKRGTSAWSGISGDEASRIGTPDETDEEDTGDYDNVVGIVTSTEDISANTRSRQSSYADLQRLRHSQTAPANTRQQSSASPLETCSQNFDGLHPADRHRKRRESLSDSIGVKRIAAVNHQAEFCDVTHSLNLETSSRKGTHEG</sequence>
<dbReference type="PANTHER" id="PTHR31605">
    <property type="entry name" value="GLYCEROL-3-PHOSPHATE O-ACYLTRANSFERASE 1"/>
    <property type="match status" value="1"/>
</dbReference>
<keyword evidence="5" id="KW-1185">Reference proteome</keyword>
<feature type="region of interest" description="Disordered" evidence="1">
    <location>
        <begin position="569"/>
        <end position="589"/>
    </location>
</feature>
<dbReference type="Proteomes" id="UP000807342">
    <property type="component" value="Unassembled WGS sequence"/>
</dbReference>
<dbReference type="GO" id="GO:0008654">
    <property type="term" value="P:phospholipid biosynthetic process"/>
    <property type="evidence" value="ECO:0007669"/>
    <property type="project" value="TreeGrafter"/>
</dbReference>
<evidence type="ECO:0000313" key="4">
    <source>
        <dbReference type="EMBL" id="KAF9451058.1"/>
    </source>
</evidence>
<dbReference type="AlphaFoldDB" id="A0A9P6C7D1"/>
<proteinExistence type="predicted"/>
<evidence type="ECO:0000256" key="2">
    <source>
        <dbReference type="SAM" id="Phobius"/>
    </source>
</evidence>
<dbReference type="InterPro" id="IPR052744">
    <property type="entry name" value="GPAT/DAPAT"/>
</dbReference>
<accession>A0A9P6C7D1</accession>
<feature type="transmembrane region" description="Helical" evidence="2">
    <location>
        <begin position="447"/>
        <end position="476"/>
    </location>
</feature>
<keyword evidence="2" id="KW-1133">Transmembrane helix</keyword>
<dbReference type="GO" id="GO:0004366">
    <property type="term" value="F:glycerol-3-phosphate O-acyltransferase activity"/>
    <property type="evidence" value="ECO:0007669"/>
    <property type="project" value="TreeGrafter"/>
</dbReference>
<protein>
    <submittedName>
        <fullName evidence="4">Glycerol-3-phosphate O-acyltransferase</fullName>
    </submittedName>
</protein>
<evidence type="ECO:0000256" key="1">
    <source>
        <dbReference type="SAM" id="MobiDB-lite"/>
    </source>
</evidence>
<name>A0A9P6C7D1_9AGAR</name>
<feature type="compositionally biased region" description="Acidic residues" evidence="1">
    <location>
        <begin position="639"/>
        <end position="648"/>
    </location>
</feature>
<gene>
    <name evidence="4" type="ORF">P691DRAFT_797378</name>
</gene>
<feature type="region of interest" description="Disordered" evidence="1">
    <location>
        <begin position="681"/>
        <end position="722"/>
    </location>
</feature>
<reference evidence="4" key="1">
    <citation type="submission" date="2020-11" db="EMBL/GenBank/DDBJ databases">
        <authorList>
            <consortium name="DOE Joint Genome Institute"/>
            <person name="Ahrendt S."/>
            <person name="Riley R."/>
            <person name="Andreopoulos W."/>
            <person name="Labutti K."/>
            <person name="Pangilinan J."/>
            <person name="Ruiz-Duenas F.J."/>
            <person name="Barrasa J.M."/>
            <person name="Sanchez-Garcia M."/>
            <person name="Camarero S."/>
            <person name="Miyauchi S."/>
            <person name="Serrano A."/>
            <person name="Linde D."/>
            <person name="Babiker R."/>
            <person name="Drula E."/>
            <person name="Ayuso-Fernandez I."/>
            <person name="Pacheco R."/>
            <person name="Padilla G."/>
            <person name="Ferreira P."/>
            <person name="Barriuso J."/>
            <person name="Kellner H."/>
            <person name="Castanera R."/>
            <person name="Alfaro M."/>
            <person name="Ramirez L."/>
            <person name="Pisabarro A.G."/>
            <person name="Kuo A."/>
            <person name="Tritt A."/>
            <person name="Lipzen A."/>
            <person name="He G."/>
            <person name="Yan M."/>
            <person name="Ng V."/>
            <person name="Cullen D."/>
            <person name="Martin F."/>
            <person name="Rosso M.-N."/>
            <person name="Henrissat B."/>
            <person name="Hibbett D."/>
            <person name="Martinez A.T."/>
            <person name="Grigoriev I.V."/>
        </authorList>
    </citation>
    <scope>NUCLEOTIDE SEQUENCE</scope>
    <source>
        <strain evidence="4">MF-IS2</strain>
    </source>
</reference>
<feature type="domain" description="Phospholipid/glycerol acyltransferase" evidence="3">
    <location>
        <begin position="29"/>
        <end position="253"/>
    </location>
</feature>
<feature type="region of interest" description="Disordered" evidence="1">
    <location>
        <begin position="620"/>
        <end position="650"/>
    </location>
</feature>
<organism evidence="4 5">
    <name type="scientific">Macrolepiota fuliginosa MF-IS2</name>
    <dbReference type="NCBI Taxonomy" id="1400762"/>
    <lineage>
        <taxon>Eukaryota</taxon>
        <taxon>Fungi</taxon>
        <taxon>Dikarya</taxon>
        <taxon>Basidiomycota</taxon>
        <taxon>Agaricomycotina</taxon>
        <taxon>Agaricomycetes</taxon>
        <taxon>Agaricomycetidae</taxon>
        <taxon>Agaricales</taxon>
        <taxon>Agaricineae</taxon>
        <taxon>Agaricaceae</taxon>
        <taxon>Macrolepiota</taxon>
    </lineage>
</organism>
<feature type="compositionally biased region" description="Polar residues" evidence="1">
    <location>
        <begin position="682"/>
        <end position="705"/>
    </location>
</feature>
<keyword evidence="2" id="KW-0812">Transmembrane</keyword>
<keyword evidence="2" id="KW-0472">Membrane</keyword>
<dbReference type="OrthoDB" id="2427554at2759"/>
<dbReference type="InterPro" id="IPR002123">
    <property type="entry name" value="Plipid/glycerol_acylTrfase"/>
</dbReference>
<comment type="caution">
    <text evidence="4">The sequence shown here is derived from an EMBL/GenBank/DDBJ whole genome shotgun (WGS) entry which is preliminary data.</text>
</comment>
<dbReference type="PANTHER" id="PTHR31605:SF0">
    <property type="entry name" value="GLYCEROL-3-PHOSPHATE O-ACYLTRANSFERASE 1"/>
    <property type="match status" value="1"/>
</dbReference>
<dbReference type="SUPFAM" id="SSF69593">
    <property type="entry name" value="Glycerol-3-phosphate (1)-acyltransferase"/>
    <property type="match status" value="1"/>
</dbReference>
<dbReference type="GO" id="GO:0016287">
    <property type="term" value="F:glycerone-phosphate O-acyltransferase activity"/>
    <property type="evidence" value="ECO:0007669"/>
    <property type="project" value="TreeGrafter"/>
</dbReference>
<evidence type="ECO:0000313" key="5">
    <source>
        <dbReference type="Proteomes" id="UP000807342"/>
    </source>
</evidence>
<evidence type="ECO:0000259" key="3">
    <source>
        <dbReference type="SMART" id="SM00563"/>
    </source>
</evidence>
<dbReference type="EMBL" id="MU151092">
    <property type="protein sequence ID" value="KAF9451058.1"/>
    <property type="molecule type" value="Genomic_DNA"/>
</dbReference>
<dbReference type="Pfam" id="PF01553">
    <property type="entry name" value="Acyltransferase"/>
    <property type="match status" value="2"/>
</dbReference>
<dbReference type="SMART" id="SM00563">
    <property type="entry name" value="PlsC"/>
    <property type="match status" value="1"/>
</dbReference>